<evidence type="ECO:0000313" key="1">
    <source>
        <dbReference type="EMBL" id="VAW67752.1"/>
    </source>
</evidence>
<sequence>MAAADDLAKLARLRMVLSNCALKDVLAEIAPLANQVVSWIPVNTSGSAVCRYNAANGSRQYEVRYQVGDLGNLVHELTHVSVNESYDLDFINYPNTMAQNVPDRIYDGLGRCTNEGLRQTKQMNHAMNAQVGAMLKNINSWAVAANELSASQKKQITTKLLYGMMNPQKECDTVLNQILVWMYEWGYPMRGHMVRKPVVNALYEELEKAAAKLYKQRAAGRVHRAMVEGAHARRRAMGYSA</sequence>
<dbReference type="EMBL" id="UOFH01000405">
    <property type="protein sequence ID" value="VAW67752.1"/>
    <property type="molecule type" value="Genomic_DNA"/>
</dbReference>
<accession>A0A3B0XX79</accession>
<gene>
    <name evidence="1" type="ORF">MNBD_GAMMA08-1766</name>
</gene>
<proteinExistence type="predicted"/>
<reference evidence="1" key="1">
    <citation type="submission" date="2018-06" db="EMBL/GenBank/DDBJ databases">
        <authorList>
            <person name="Zhirakovskaya E."/>
        </authorList>
    </citation>
    <scope>NUCLEOTIDE SEQUENCE</scope>
</reference>
<dbReference type="AlphaFoldDB" id="A0A3B0XX79"/>
<organism evidence="1">
    <name type="scientific">hydrothermal vent metagenome</name>
    <dbReference type="NCBI Taxonomy" id="652676"/>
    <lineage>
        <taxon>unclassified sequences</taxon>
        <taxon>metagenomes</taxon>
        <taxon>ecological metagenomes</taxon>
    </lineage>
</organism>
<protein>
    <submittedName>
        <fullName evidence="1">Uncharacterized protein</fullName>
    </submittedName>
</protein>
<name>A0A3B0XX79_9ZZZZ</name>